<reference evidence="2" key="1">
    <citation type="journal article" date="2014" name="Int. J. Syst. Evol. Microbiol.">
        <title>Complete genome sequence of Corynebacterium casei LMG S-19264T (=DSM 44701T), isolated from a smear-ripened cheese.</title>
        <authorList>
            <consortium name="US DOE Joint Genome Institute (JGI-PGF)"/>
            <person name="Walter F."/>
            <person name="Albersmeier A."/>
            <person name="Kalinowski J."/>
            <person name="Ruckert C."/>
        </authorList>
    </citation>
    <scope>NUCLEOTIDE SEQUENCE</scope>
    <source>
        <strain evidence="2">CGMCC 4.7679</strain>
    </source>
</reference>
<evidence type="ECO:0000313" key="2">
    <source>
        <dbReference type="EMBL" id="GHF37092.1"/>
    </source>
</evidence>
<proteinExistence type="predicted"/>
<dbReference type="InterPro" id="IPR025948">
    <property type="entry name" value="HTH-like_dom"/>
</dbReference>
<sequence>MIVGFIDEYRQVRGVGSICRALCEHGIQIAPRTYRKARRRPPSERDITDAYLTNALLDAQDAPEAVYGRRKMTRWLRRQGHEVALCTVDRIMRELACPA</sequence>
<keyword evidence="3" id="KW-1185">Reference proteome</keyword>
<comment type="caution">
    <text evidence="2">The sequence shown here is derived from an EMBL/GenBank/DDBJ whole genome shotgun (WGS) entry which is preliminary data.</text>
</comment>
<reference evidence="2" key="2">
    <citation type="submission" date="2020-09" db="EMBL/GenBank/DDBJ databases">
        <authorList>
            <person name="Sun Q."/>
            <person name="Zhou Y."/>
        </authorList>
    </citation>
    <scope>NUCLEOTIDE SEQUENCE</scope>
    <source>
        <strain evidence="2">CGMCC 4.7679</strain>
    </source>
</reference>
<accession>A0A8H9ITR1</accession>
<dbReference type="EMBL" id="BNAV01000001">
    <property type="protein sequence ID" value="GHF37092.1"/>
    <property type="molecule type" value="Genomic_DNA"/>
</dbReference>
<evidence type="ECO:0000259" key="1">
    <source>
        <dbReference type="Pfam" id="PF13276"/>
    </source>
</evidence>
<gene>
    <name evidence="2" type="ORF">GCM10017566_07800</name>
</gene>
<protein>
    <recommendedName>
        <fullName evidence="1">HTH-like domain-containing protein</fullName>
    </recommendedName>
</protein>
<dbReference type="Proteomes" id="UP000658656">
    <property type="component" value="Unassembled WGS sequence"/>
</dbReference>
<dbReference type="RefSeq" id="WP_373308547.1">
    <property type="nucleotide sequence ID" value="NZ_BNAV01000001.1"/>
</dbReference>
<evidence type="ECO:0000313" key="3">
    <source>
        <dbReference type="Proteomes" id="UP000658656"/>
    </source>
</evidence>
<dbReference type="Pfam" id="PF13276">
    <property type="entry name" value="HTH_21"/>
    <property type="match status" value="1"/>
</dbReference>
<dbReference type="AlphaFoldDB" id="A0A8H9ITR1"/>
<name>A0A8H9ITR1_9PSEU</name>
<feature type="domain" description="HTH-like" evidence="1">
    <location>
        <begin position="65"/>
        <end position="95"/>
    </location>
</feature>
<organism evidence="2 3">
    <name type="scientific">Amycolatopsis bartoniae</name>
    <dbReference type="NCBI Taxonomy" id="941986"/>
    <lineage>
        <taxon>Bacteria</taxon>
        <taxon>Bacillati</taxon>
        <taxon>Actinomycetota</taxon>
        <taxon>Actinomycetes</taxon>
        <taxon>Pseudonocardiales</taxon>
        <taxon>Pseudonocardiaceae</taxon>
        <taxon>Amycolatopsis</taxon>
    </lineage>
</organism>